<sequence>MPMMPMMAVPAGRIWLAGSLGSHWSGETGWYDGKERT</sequence>
<evidence type="ECO:0000313" key="2">
    <source>
        <dbReference type="Proteomes" id="UP000069771"/>
    </source>
</evidence>
<protein>
    <submittedName>
        <fullName evidence="1">Uncharacterized protein</fullName>
    </submittedName>
</protein>
<gene>
    <name evidence="1" type="ORF">AALO17_03440</name>
</gene>
<dbReference type="AlphaFoldDB" id="A0A140DS51"/>
<dbReference type="EMBL" id="CP011391">
    <property type="protein sequence ID" value="AMK53478.1"/>
    <property type="molecule type" value="Genomic_DNA"/>
</dbReference>
<reference evidence="1 2" key="1">
    <citation type="journal article" date="2016" name="Gut Pathog.">
        <title>Whole genome sequencing of "Faecalibaculum rodentium" ALO17, isolated from C57BL/6J laboratory mouse feces.</title>
        <authorList>
            <person name="Lim S."/>
            <person name="Chang D.H."/>
            <person name="Ahn S."/>
            <person name="Kim B.C."/>
        </authorList>
    </citation>
    <scope>NUCLEOTIDE SEQUENCE [LARGE SCALE GENOMIC DNA]</scope>
    <source>
        <strain evidence="1 2">Alo17</strain>
    </source>
</reference>
<accession>A0A140DS51</accession>
<dbReference type="Proteomes" id="UP000069771">
    <property type="component" value="Chromosome"/>
</dbReference>
<evidence type="ECO:0000313" key="1">
    <source>
        <dbReference type="EMBL" id="AMK53478.1"/>
    </source>
</evidence>
<dbReference type="KEGG" id="fro:AALO17_03440"/>
<organism evidence="1 2">
    <name type="scientific">Faecalibaculum rodentium</name>
    <dbReference type="NCBI Taxonomy" id="1702221"/>
    <lineage>
        <taxon>Bacteria</taxon>
        <taxon>Bacillati</taxon>
        <taxon>Bacillota</taxon>
        <taxon>Erysipelotrichia</taxon>
        <taxon>Erysipelotrichales</taxon>
        <taxon>Erysipelotrichaceae</taxon>
        <taxon>Faecalibaculum</taxon>
    </lineage>
</organism>
<name>A0A140DS51_9FIRM</name>
<proteinExistence type="predicted"/>
<keyword evidence="2" id="KW-1185">Reference proteome</keyword>